<accession>M1DDC2</accession>
<dbReference type="EnsemblPlants" id="PGSC0003DMT400087195">
    <property type="protein sequence ID" value="PGSC0003DMT400087195"/>
    <property type="gene ID" value="PGSC0003DMG400036766"/>
</dbReference>
<keyword evidence="3" id="KW-1185">Reference proteome</keyword>
<dbReference type="PaxDb" id="4113-PGSC0003DMT400087195"/>
<dbReference type="Gramene" id="PGSC0003DMT400087195">
    <property type="protein sequence ID" value="PGSC0003DMT400087195"/>
    <property type="gene ID" value="PGSC0003DMG400036766"/>
</dbReference>
<protein>
    <submittedName>
        <fullName evidence="2">Uncharacterized protein</fullName>
    </submittedName>
</protein>
<evidence type="ECO:0000313" key="2">
    <source>
        <dbReference type="EnsemblPlants" id="PGSC0003DMT400087195"/>
    </source>
</evidence>
<reference evidence="2" key="2">
    <citation type="submission" date="2015-06" db="UniProtKB">
        <authorList>
            <consortium name="EnsemblPlants"/>
        </authorList>
    </citation>
    <scope>IDENTIFICATION</scope>
    <source>
        <strain evidence="2">DM1-3 516 R44</strain>
    </source>
</reference>
<dbReference type="HOGENOM" id="CLU_1573416_0_0_1"/>
<feature type="region of interest" description="Disordered" evidence="1">
    <location>
        <begin position="141"/>
        <end position="170"/>
    </location>
</feature>
<proteinExistence type="predicted"/>
<sequence>MGPTPRRSIKHPMEPIRRSRDKMKCSRTKPGSASMTHGPTHGPPNIGSPLKYNNGHVNELLYENGGYVPSGYGKMEALPTASRPPSVGVGLYDTEFHGFLSWSMSVKRLFPSCSGRDKHGIRAEEFGMVFRIDVSQATLSRDMNTRRANTRRMEDEIVNEGVPPTGPQRD</sequence>
<name>M1DDC2_SOLTU</name>
<reference evidence="3" key="1">
    <citation type="journal article" date="2011" name="Nature">
        <title>Genome sequence and analysis of the tuber crop potato.</title>
        <authorList>
            <consortium name="The Potato Genome Sequencing Consortium"/>
        </authorList>
    </citation>
    <scope>NUCLEOTIDE SEQUENCE [LARGE SCALE GENOMIC DNA]</scope>
    <source>
        <strain evidence="3">cv. DM1-3 516 R44</strain>
    </source>
</reference>
<dbReference type="Proteomes" id="UP000011115">
    <property type="component" value="Unassembled WGS sequence"/>
</dbReference>
<organism evidence="2 3">
    <name type="scientific">Solanum tuberosum</name>
    <name type="common">Potato</name>
    <dbReference type="NCBI Taxonomy" id="4113"/>
    <lineage>
        <taxon>Eukaryota</taxon>
        <taxon>Viridiplantae</taxon>
        <taxon>Streptophyta</taxon>
        <taxon>Embryophyta</taxon>
        <taxon>Tracheophyta</taxon>
        <taxon>Spermatophyta</taxon>
        <taxon>Magnoliopsida</taxon>
        <taxon>eudicotyledons</taxon>
        <taxon>Gunneridae</taxon>
        <taxon>Pentapetalae</taxon>
        <taxon>asterids</taxon>
        <taxon>lamiids</taxon>
        <taxon>Solanales</taxon>
        <taxon>Solanaceae</taxon>
        <taxon>Solanoideae</taxon>
        <taxon>Solaneae</taxon>
        <taxon>Solanum</taxon>
    </lineage>
</organism>
<evidence type="ECO:0000256" key="1">
    <source>
        <dbReference type="SAM" id="MobiDB-lite"/>
    </source>
</evidence>
<dbReference type="AlphaFoldDB" id="M1DDC2"/>
<feature type="region of interest" description="Disordered" evidence="1">
    <location>
        <begin position="1"/>
        <end position="52"/>
    </location>
</feature>
<evidence type="ECO:0000313" key="3">
    <source>
        <dbReference type="Proteomes" id="UP000011115"/>
    </source>
</evidence>
<dbReference type="InParanoid" id="M1DDC2"/>
<feature type="compositionally biased region" description="Basic and acidic residues" evidence="1">
    <location>
        <begin position="11"/>
        <end position="24"/>
    </location>
</feature>